<proteinExistence type="predicted"/>
<evidence type="ECO:0000313" key="4">
    <source>
        <dbReference type="Proteomes" id="UP000295741"/>
    </source>
</evidence>
<accession>A0A4R6IRK1</accession>
<dbReference type="AlphaFoldDB" id="A0A4R6IRK1"/>
<evidence type="ECO:0000256" key="1">
    <source>
        <dbReference type="SAM" id="SignalP"/>
    </source>
</evidence>
<keyword evidence="4" id="KW-1185">Reference proteome</keyword>
<dbReference type="EMBL" id="SNWP01000014">
    <property type="protein sequence ID" value="TDO25074.1"/>
    <property type="molecule type" value="Genomic_DNA"/>
</dbReference>
<feature type="signal peptide" evidence="1">
    <location>
        <begin position="1"/>
        <end position="22"/>
    </location>
</feature>
<gene>
    <name evidence="3" type="ORF">BC659_3089</name>
    <name evidence="2" type="ORF">BC659_3331</name>
</gene>
<dbReference type="RefSeq" id="WP_133475649.1">
    <property type="nucleotide sequence ID" value="NZ_SNWP01000014.1"/>
</dbReference>
<keyword evidence="1" id="KW-0732">Signal</keyword>
<comment type="caution">
    <text evidence="3">The sequence shown here is derived from an EMBL/GenBank/DDBJ whole genome shotgun (WGS) entry which is preliminary data.</text>
</comment>
<organism evidence="3 4">
    <name type="scientific">Sediminibacterium goheungense</name>
    <dbReference type="NCBI Taxonomy" id="1086393"/>
    <lineage>
        <taxon>Bacteria</taxon>
        <taxon>Pseudomonadati</taxon>
        <taxon>Bacteroidota</taxon>
        <taxon>Chitinophagia</taxon>
        <taxon>Chitinophagales</taxon>
        <taxon>Chitinophagaceae</taxon>
        <taxon>Sediminibacterium</taxon>
    </lineage>
</organism>
<feature type="chain" id="PRO_5044608902" evidence="1">
    <location>
        <begin position="23"/>
        <end position="149"/>
    </location>
</feature>
<evidence type="ECO:0000313" key="3">
    <source>
        <dbReference type="EMBL" id="TDO25074.1"/>
    </source>
</evidence>
<evidence type="ECO:0000313" key="2">
    <source>
        <dbReference type="EMBL" id="TDO23471.1"/>
    </source>
</evidence>
<dbReference type="OrthoDB" id="799522at2"/>
<protein>
    <submittedName>
        <fullName evidence="3">Uncharacterized protein</fullName>
    </submittedName>
</protein>
<dbReference type="EMBL" id="SNWP01000016">
    <property type="protein sequence ID" value="TDO23471.1"/>
    <property type="molecule type" value="Genomic_DNA"/>
</dbReference>
<dbReference type="Proteomes" id="UP000295741">
    <property type="component" value="Unassembled WGS sequence"/>
</dbReference>
<reference evidence="3 4" key="1">
    <citation type="submission" date="2019-03" db="EMBL/GenBank/DDBJ databases">
        <title>Genomic Encyclopedia of Archaeal and Bacterial Type Strains, Phase II (KMG-II): from individual species to whole genera.</title>
        <authorList>
            <person name="Goeker M."/>
        </authorList>
    </citation>
    <scope>NUCLEOTIDE SEQUENCE [LARGE SCALE GENOMIC DNA]</scope>
    <source>
        <strain evidence="3 4">DSM 28323</strain>
    </source>
</reference>
<name>A0A4R6IRK1_9BACT</name>
<sequence>MKKKILPITILLSIFIINTPDAQVRVNLNVNIGQRPAWGLPGNYAGDFYYFPEIDVYYNIPQRRFVYLDRGNWIYVNDLPRAYRGFDLYRGQKIVINDPNPFIRPNYYRERYGRQYMAYRPPVVIVDKRRGHDRDDDRWERRGHDRRRW</sequence>